<gene>
    <name evidence="7" type="primary">lpxD</name>
    <name evidence="9" type="ORF">A8L45_12485</name>
</gene>
<dbReference type="GO" id="GO:0016020">
    <property type="term" value="C:membrane"/>
    <property type="evidence" value="ECO:0007669"/>
    <property type="project" value="GOC"/>
</dbReference>
<comment type="catalytic activity">
    <reaction evidence="7">
        <text>a UDP-3-O-[(3R)-3-hydroxyacyl]-alpha-D-glucosamine + a (3R)-hydroxyacyl-[ACP] = a UDP-2-N,3-O-bis[(3R)-3-hydroxyacyl]-alpha-D-glucosamine + holo-[ACP] + H(+)</text>
        <dbReference type="Rhea" id="RHEA:53836"/>
        <dbReference type="Rhea" id="RHEA-COMP:9685"/>
        <dbReference type="Rhea" id="RHEA-COMP:9945"/>
        <dbReference type="ChEBI" id="CHEBI:15378"/>
        <dbReference type="ChEBI" id="CHEBI:64479"/>
        <dbReference type="ChEBI" id="CHEBI:78827"/>
        <dbReference type="ChEBI" id="CHEBI:137740"/>
        <dbReference type="ChEBI" id="CHEBI:137748"/>
        <dbReference type="EC" id="2.3.1.191"/>
    </reaction>
</comment>
<keyword evidence="4 7" id="KW-0677">Repeat</keyword>
<organism evidence="9 10">
    <name type="scientific">Veronia pacifica</name>
    <dbReference type="NCBI Taxonomy" id="1080227"/>
    <lineage>
        <taxon>Bacteria</taxon>
        <taxon>Pseudomonadati</taxon>
        <taxon>Pseudomonadota</taxon>
        <taxon>Gammaproteobacteria</taxon>
        <taxon>Vibrionales</taxon>
        <taxon>Vibrionaceae</taxon>
        <taxon>Veronia</taxon>
    </lineage>
</organism>
<dbReference type="NCBIfam" id="NF002060">
    <property type="entry name" value="PRK00892.1"/>
    <property type="match status" value="1"/>
</dbReference>
<dbReference type="InterPro" id="IPR018357">
    <property type="entry name" value="Hexapep_transf_CS"/>
</dbReference>
<keyword evidence="5 7" id="KW-0443">Lipid metabolism</keyword>
<dbReference type="PROSITE" id="PS00101">
    <property type="entry name" value="HEXAPEP_TRANSFERASES"/>
    <property type="match status" value="1"/>
</dbReference>
<dbReference type="Gene3D" id="1.20.5.170">
    <property type="match status" value="1"/>
</dbReference>
<dbReference type="InterPro" id="IPR007691">
    <property type="entry name" value="LpxD"/>
</dbReference>
<dbReference type="UniPathway" id="UPA00973"/>
<dbReference type="EC" id="2.3.1.191" evidence="7"/>
<dbReference type="GO" id="GO:0009245">
    <property type="term" value="P:lipid A biosynthetic process"/>
    <property type="evidence" value="ECO:0007669"/>
    <property type="project" value="UniProtKB-UniRule"/>
</dbReference>
<accession>A0A1C3EI80</accession>
<name>A0A1C3EI80_9GAMM</name>
<evidence type="ECO:0000259" key="8">
    <source>
        <dbReference type="Pfam" id="PF04613"/>
    </source>
</evidence>
<dbReference type="PANTHER" id="PTHR43378:SF2">
    <property type="entry name" value="UDP-3-O-ACYLGLUCOSAMINE N-ACYLTRANSFERASE 1, MITOCHONDRIAL-RELATED"/>
    <property type="match status" value="1"/>
</dbReference>
<proteinExistence type="inferred from homology"/>
<comment type="function">
    <text evidence="7">Catalyzes the N-acylation of UDP-3-O-acylglucosamine using 3-hydroxyacyl-ACP as the acyl donor. Is involved in the biosynthesis of lipid A, a phosphorylated glycolipid that anchors the lipopolysaccharide to the outer membrane of the cell.</text>
</comment>
<dbReference type="PANTHER" id="PTHR43378">
    <property type="entry name" value="UDP-3-O-ACYLGLUCOSAMINE N-ACYLTRANSFERASE"/>
    <property type="match status" value="1"/>
</dbReference>
<keyword evidence="1 7" id="KW-0444">Lipid biosynthesis</keyword>
<dbReference type="GO" id="GO:0103118">
    <property type="term" value="F:UDP-3-O-[(3R)-3-hydroxyacyl]-glucosamine N-acyltransferase activity"/>
    <property type="evidence" value="ECO:0007669"/>
    <property type="project" value="UniProtKB-EC"/>
</dbReference>
<evidence type="ECO:0000256" key="4">
    <source>
        <dbReference type="ARBA" id="ARBA00022737"/>
    </source>
</evidence>
<evidence type="ECO:0000256" key="3">
    <source>
        <dbReference type="ARBA" id="ARBA00022679"/>
    </source>
</evidence>
<dbReference type="HAMAP" id="MF_00523">
    <property type="entry name" value="LpxD"/>
    <property type="match status" value="1"/>
</dbReference>
<dbReference type="EMBL" id="LYBM01000021">
    <property type="protein sequence ID" value="ODA32946.1"/>
    <property type="molecule type" value="Genomic_DNA"/>
</dbReference>
<keyword evidence="3 7" id="KW-0808">Transferase</keyword>
<dbReference type="SUPFAM" id="SSF51161">
    <property type="entry name" value="Trimeric LpxA-like enzymes"/>
    <property type="match status" value="1"/>
</dbReference>
<dbReference type="GO" id="GO:0016410">
    <property type="term" value="F:N-acyltransferase activity"/>
    <property type="evidence" value="ECO:0007669"/>
    <property type="project" value="InterPro"/>
</dbReference>
<dbReference type="InterPro" id="IPR020573">
    <property type="entry name" value="UDP_GlcNAc_AcTrfase_non-rep"/>
</dbReference>
<dbReference type="OrthoDB" id="9784739at2"/>
<dbReference type="RefSeq" id="WP_068902744.1">
    <property type="nucleotide sequence ID" value="NZ_JBHUIF010000024.1"/>
</dbReference>
<comment type="subunit">
    <text evidence="7">Homotrimer.</text>
</comment>
<evidence type="ECO:0000256" key="5">
    <source>
        <dbReference type="ARBA" id="ARBA00023098"/>
    </source>
</evidence>
<feature type="active site" description="Proton acceptor" evidence="7">
    <location>
        <position position="239"/>
    </location>
</feature>
<keyword evidence="6 7" id="KW-0012">Acyltransferase</keyword>
<dbReference type="STRING" id="1080227.A8L45_12485"/>
<comment type="similarity">
    <text evidence="7">Belongs to the transferase hexapeptide repeat family. LpxD subfamily.</text>
</comment>
<sequence length="341" mass="35755">MASITLADLAEKLNAELHGDGSVTISAIAGMDKAGDGDITFLSNSKYREHLEHCQASAVMVKEADLAHCRSNALVVSDPYLAYALTAQILDSTPRCAVDIAPSAYIAPDVQLGGGVSVGHNAVVESGVVLGDNVEIGAGCFVGKNAKIGAGSRLWANVTIYHSVQLGEQCLIQSGAVIGSDGFGYANNKGKWIKIPQVGSVIIGDRVEIGACTTIDRGAIDDTVIADGVIIDNQCQIAHNVSIGENTAIAGATVMAGSLKVGKHCYIGGASVFQGHMEVTDGVTVTGMSMVMKPISEPGVYSSGIPAQSNREWRKMAARVMKIDEMHKRLRSVEKQRDSDK</sequence>
<evidence type="ECO:0000256" key="7">
    <source>
        <dbReference type="HAMAP-Rule" id="MF_00523"/>
    </source>
</evidence>
<evidence type="ECO:0000313" key="10">
    <source>
        <dbReference type="Proteomes" id="UP000094936"/>
    </source>
</evidence>
<dbReference type="CDD" id="cd03352">
    <property type="entry name" value="LbH_LpxD"/>
    <property type="match status" value="1"/>
</dbReference>
<dbReference type="Proteomes" id="UP000094936">
    <property type="component" value="Unassembled WGS sequence"/>
</dbReference>
<dbReference type="NCBIfam" id="TIGR01853">
    <property type="entry name" value="lipid_A_lpxD"/>
    <property type="match status" value="1"/>
</dbReference>
<comment type="pathway">
    <text evidence="7">Bacterial outer membrane biogenesis; LPS lipid A biosynthesis.</text>
</comment>
<dbReference type="Gene3D" id="2.160.10.10">
    <property type="entry name" value="Hexapeptide repeat proteins"/>
    <property type="match status" value="1"/>
</dbReference>
<dbReference type="InterPro" id="IPR011004">
    <property type="entry name" value="Trimer_LpxA-like_sf"/>
</dbReference>
<feature type="domain" description="UDP-3-O-[3-hydroxymyristoyl] glucosamine N-acyltransferase non-repeat region" evidence="8">
    <location>
        <begin position="23"/>
        <end position="88"/>
    </location>
</feature>
<evidence type="ECO:0000256" key="2">
    <source>
        <dbReference type="ARBA" id="ARBA00022556"/>
    </source>
</evidence>
<protein>
    <recommendedName>
        <fullName evidence="7">UDP-3-O-acylglucosamine N-acyltransferase</fullName>
        <ecNumber evidence="7">2.3.1.191</ecNumber>
    </recommendedName>
</protein>
<comment type="caution">
    <text evidence="9">The sequence shown here is derived from an EMBL/GenBank/DDBJ whole genome shotgun (WGS) entry which is preliminary data.</text>
</comment>
<dbReference type="Pfam" id="PF04613">
    <property type="entry name" value="LpxD"/>
    <property type="match status" value="1"/>
</dbReference>
<keyword evidence="10" id="KW-1185">Reference proteome</keyword>
<dbReference type="Gene3D" id="3.40.1390.10">
    <property type="entry name" value="MurE/MurF, N-terminal domain"/>
    <property type="match status" value="1"/>
</dbReference>
<dbReference type="InterPro" id="IPR001451">
    <property type="entry name" value="Hexapep"/>
</dbReference>
<keyword evidence="2 7" id="KW-0441">Lipid A biosynthesis</keyword>
<evidence type="ECO:0000313" key="9">
    <source>
        <dbReference type="EMBL" id="ODA32946.1"/>
    </source>
</evidence>
<dbReference type="AlphaFoldDB" id="A0A1C3EI80"/>
<evidence type="ECO:0000256" key="1">
    <source>
        <dbReference type="ARBA" id="ARBA00022516"/>
    </source>
</evidence>
<reference evidence="9 10" key="1">
    <citation type="submission" date="2016-05" db="EMBL/GenBank/DDBJ databases">
        <title>Genomic Taxonomy of the Vibrionaceae.</title>
        <authorList>
            <person name="Gomez-Gil B."/>
            <person name="Enciso-Ibarra J."/>
        </authorList>
    </citation>
    <scope>NUCLEOTIDE SEQUENCE [LARGE SCALE GENOMIC DNA]</scope>
    <source>
        <strain evidence="9 10">CAIM 1920</strain>
    </source>
</reference>
<dbReference type="Pfam" id="PF00132">
    <property type="entry name" value="Hexapep"/>
    <property type="match status" value="2"/>
</dbReference>
<evidence type="ECO:0000256" key="6">
    <source>
        <dbReference type="ARBA" id="ARBA00023315"/>
    </source>
</evidence>
<dbReference type="FunFam" id="2.160.10.10:FF:000005">
    <property type="entry name" value="UDP-3-O-(3-hydroxymyristoyl)glucosamine N-acyltransferase"/>
    <property type="match status" value="1"/>
</dbReference>